<evidence type="ECO:0000313" key="2">
    <source>
        <dbReference type="EMBL" id="KAL1584286.1"/>
    </source>
</evidence>
<dbReference type="NCBIfam" id="TIGR01571">
    <property type="entry name" value="A_thal_Cys_rich"/>
    <property type="match status" value="1"/>
</dbReference>
<dbReference type="Pfam" id="PF04749">
    <property type="entry name" value="PLAC8"/>
    <property type="match status" value="1"/>
</dbReference>
<dbReference type="Proteomes" id="UP000803884">
    <property type="component" value="Unassembled WGS sequence"/>
</dbReference>
<dbReference type="InterPro" id="IPR006461">
    <property type="entry name" value="PLAC_motif_containing"/>
</dbReference>
<name>A0AB34KKF2_9PEZI</name>
<gene>
    <name evidence="2" type="ORF">WHR41_06791</name>
</gene>
<comment type="caution">
    <text evidence="2">The sequence shown here is derived from an EMBL/GenBank/DDBJ whole genome shotgun (WGS) entry which is preliminary data.</text>
</comment>
<dbReference type="AlphaFoldDB" id="A0AB34KKF2"/>
<dbReference type="EMBL" id="JAAQHG020000027">
    <property type="protein sequence ID" value="KAL1584286.1"/>
    <property type="molecule type" value="Genomic_DNA"/>
</dbReference>
<sequence length="156" mass="17592">MSQNDWQNGLCSGVCGGDCGDCCAAWFCTPCLYGRASQRLDIYPSNDEEQIETVDTNCLLFWLTSTCFLHWVPMTIKRTALREHFSIRGNQFKDAMVSLCCTPCGIAQMNTEMKDRAEKAQLLPPQGYQAHPQGMTYQQPQPQPMYPVVPHPQPPQ</sequence>
<reference evidence="2 3" key="1">
    <citation type="journal article" date="2020" name="Microbiol. Resour. Announc.">
        <title>Draft Genome Sequence of a Cladosporium Species Isolated from the Mesophotic Ascidian Didemnum maculosum.</title>
        <authorList>
            <person name="Gioti A."/>
            <person name="Siaperas R."/>
            <person name="Nikolaivits E."/>
            <person name="Le Goff G."/>
            <person name="Ouazzani J."/>
            <person name="Kotoulas G."/>
            <person name="Topakas E."/>
        </authorList>
    </citation>
    <scope>NUCLEOTIDE SEQUENCE [LARGE SCALE GENOMIC DNA]</scope>
    <source>
        <strain evidence="2 3">TM138-S3</strain>
    </source>
</reference>
<feature type="compositionally biased region" description="Pro residues" evidence="1">
    <location>
        <begin position="141"/>
        <end position="156"/>
    </location>
</feature>
<organism evidence="2 3">
    <name type="scientific">Cladosporium halotolerans</name>
    <dbReference type="NCBI Taxonomy" id="1052096"/>
    <lineage>
        <taxon>Eukaryota</taxon>
        <taxon>Fungi</taxon>
        <taxon>Dikarya</taxon>
        <taxon>Ascomycota</taxon>
        <taxon>Pezizomycotina</taxon>
        <taxon>Dothideomycetes</taxon>
        <taxon>Dothideomycetidae</taxon>
        <taxon>Cladosporiales</taxon>
        <taxon>Cladosporiaceae</taxon>
        <taxon>Cladosporium</taxon>
    </lineage>
</organism>
<evidence type="ECO:0000256" key="1">
    <source>
        <dbReference type="SAM" id="MobiDB-lite"/>
    </source>
</evidence>
<proteinExistence type="predicted"/>
<feature type="region of interest" description="Disordered" evidence="1">
    <location>
        <begin position="124"/>
        <end position="156"/>
    </location>
</feature>
<keyword evidence="3" id="KW-1185">Reference proteome</keyword>
<protein>
    <submittedName>
        <fullName evidence="2">Uncharacterized protein</fullName>
    </submittedName>
</protein>
<accession>A0AB34KKF2</accession>
<dbReference type="GeneID" id="96008234"/>
<dbReference type="PANTHER" id="PTHR15907">
    <property type="entry name" value="DUF614 FAMILY PROTEIN-RELATED"/>
    <property type="match status" value="1"/>
</dbReference>
<evidence type="ECO:0000313" key="3">
    <source>
        <dbReference type="Proteomes" id="UP000803884"/>
    </source>
</evidence>
<dbReference type="RefSeq" id="XP_069227392.1">
    <property type="nucleotide sequence ID" value="XM_069375396.1"/>
</dbReference>